<dbReference type="Proteomes" id="UP000230233">
    <property type="component" value="Unassembled WGS sequence"/>
</dbReference>
<dbReference type="AlphaFoldDB" id="A0A2G5S8G4"/>
<keyword evidence="1" id="KW-0472">Membrane</keyword>
<dbReference type="EMBL" id="PDUG01000137">
    <property type="protein sequence ID" value="PIC11317.1"/>
    <property type="molecule type" value="Genomic_DNA"/>
</dbReference>
<proteinExistence type="predicted"/>
<gene>
    <name evidence="2" type="ORF">B9Z55_029159</name>
</gene>
<comment type="caution">
    <text evidence="2">The sequence shown here is derived from an EMBL/GenBank/DDBJ whole genome shotgun (WGS) entry which is preliminary data.</text>
</comment>
<reference evidence="3" key="1">
    <citation type="submission" date="2017-10" db="EMBL/GenBank/DDBJ databases">
        <title>Rapid genome shrinkage in a self-fertile nematode reveals novel sperm competition proteins.</title>
        <authorList>
            <person name="Yin D."/>
            <person name="Schwarz E.M."/>
            <person name="Thomas C.G."/>
            <person name="Felde R.L."/>
            <person name="Korf I.F."/>
            <person name="Cutter A.D."/>
            <person name="Schartner C.M."/>
            <person name="Ralston E.J."/>
            <person name="Meyer B.J."/>
            <person name="Haag E.S."/>
        </authorList>
    </citation>
    <scope>NUCLEOTIDE SEQUENCE [LARGE SCALE GENOMIC DNA]</scope>
    <source>
        <strain evidence="3">JU1422</strain>
    </source>
</reference>
<keyword evidence="3" id="KW-1185">Reference proteome</keyword>
<feature type="transmembrane region" description="Helical" evidence="1">
    <location>
        <begin position="253"/>
        <end position="272"/>
    </location>
</feature>
<keyword evidence="1" id="KW-0812">Transmembrane</keyword>
<feature type="transmembrane region" description="Helical" evidence="1">
    <location>
        <begin position="163"/>
        <end position="185"/>
    </location>
</feature>
<feature type="transmembrane region" description="Helical" evidence="1">
    <location>
        <begin position="287"/>
        <end position="304"/>
    </location>
</feature>
<feature type="transmembrane region" description="Helical" evidence="1">
    <location>
        <begin position="128"/>
        <end position="151"/>
    </location>
</feature>
<evidence type="ECO:0000313" key="2">
    <source>
        <dbReference type="EMBL" id="PIC11317.1"/>
    </source>
</evidence>
<name>A0A2G5S8G4_9PELO</name>
<evidence type="ECO:0000313" key="3">
    <source>
        <dbReference type="Proteomes" id="UP000230233"/>
    </source>
</evidence>
<sequence length="324" mass="37990">MAYKLINNSSTRPLFFSTLSHTSVISHLGTETVIEFNQGPPVSHRHIDFSPSSIFLFIQMSRLESDVPKISEGLKNGFVNFSNQLKAGEIPETFKSDETLKLEKLEDKLEMKKEVLESRIYQKKAHIWWHNLLLILEMVFSIFAITLATIFPPENETGPWPIIAFKIASVISLSLFGFAVFEGITEQIANCKRRRNAKNEVLLEDGNEKIGEIVLMRNEYDDLKNRYQKFFEDLNENYVPMWNRYKRLCNQYLFYYIVGNLIVLMIMFSNVIESFFYNTKQDSRKTFYGVLQLFLLIFSSFVHYHDIRTTILIDNLSQFELFLF</sequence>
<keyword evidence="1" id="KW-1133">Transmembrane helix</keyword>
<evidence type="ECO:0000256" key="1">
    <source>
        <dbReference type="SAM" id="Phobius"/>
    </source>
</evidence>
<organism evidence="2 3">
    <name type="scientific">Caenorhabditis nigoni</name>
    <dbReference type="NCBI Taxonomy" id="1611254"/>
    <lineage>
        <taxon>Eukaryota</taxon>
        <taxon>Metazoa</taxon>
        <taxon>Ecdysozoa</taxon>
        <taxon>Nematoda</taxon>
        <taxon>Chromadorea</taxon>
        <taxon>Rhabditida</taxon>
        <taxon>Rhabditina</taxon>
        <taxon>Rhabditomorpha</taxon>
        <taxon>Rhabditoidea</taxon>
        <taxon>Rhabditidae</taxon>
        <taxon>Peloderinae</taxon>
        <taxon>Caenorhabditis</taxon>
    </lineage>
</organism>
<protein>
    <submittedName>
        <fullName evidence="2">Uncharacterized protein</fullName>
    </submittedName>
</protein>
<accession>A0A2G5S8G4</accession>